<protein>
    <submittedName>
        <fullName evidence="2">Glycosyltransferase PglI</fullName>
    </submittedName>
</protein>
<dbReference type="InterPro" id="IPR001173">
    <property type="entry name" value="Glyco_trans_2-like"/>
</dbReference>
<comment type="caution">
    <text evidence="2">The sequence shown here is derived from an EMBL/GenBank/DDBJ whole genome shotgun (WGS) entry which is preliminary data.</text>
</comment>
<dbReference type="InterPro" id="IPR029044">
    <property type="entry name" value="Nucleotide-diphossugar_trans"/>
</dbReference>
<dbReference type="PANTHER" id="PTHR43685">
    <property type="entry name" value="GLYCOSYLTRANSFERASE"/>
    <property type="match status" value="1"/>
</dbReference>
<evidence type="ECO:0000313" key="2">
    <source>
        <dbReference type="EMBL" id="EYD70348.1"/>
    </source>
</evidence>
<dbReference type="PANTHER" id="PTHR43685:SF2">
    <property type="entry name" value="GLYCOSYLTRANSFERASE 2-LIKE DOMAIN-CONTAINING PROTEIN"/>
    <property type="match status" value="1"/>
</dbReference>
<dbReference type="eggNOG" id="COG0463">
    <property type="taxonomic scope" value="Bacteria"/>
</dbReference>
<dbReference type="EMBL" id="APGJ01000010">
    <property type="protein sequence ID" value="EYD70348.1"/>
    <property type="molecule type" value="Genomic_DNA"/>
</dbReference>
<dbReference type="SUPFAM" id="SSF53448">
    <property type="entry name" value="Nucleotide-diphospho-sugar transferases"/>
    <property type="match status" value="1"/>
</dbReference>
<dbReference type="AlphaFoldDB" id="A0A017H847"/>
<dbReference type="PATRIC" id="fig|1122180.6.peg.105"/>
<evidence type="ECO:0000259" key="1">
    <source>
        <dbReference type="Pfam" id="PF00535"/>
    </source>
</evidence>
<keyword evidence="2" id="KW-0614">Plasmid</keyword>
<dbReference type="Gene3D" id="3.90.550.10">
    <property type="entry name" value="Spore Coat Polysaccharide Biosynthesis Protein SpsA, Chain A"/>
    <property type="match status" value="1"/>
</dbReference>
<name>A0A017H847_9RHOB</name>
<keyword evidence="3" id="KW-1185">Reference proteome</keyword>
<accession>A0A017H847</accession>
<dbReference type="Proteomes" id="UP000025047">
    <property type="component" value="Plasmid pLokhon02"/>
</dbReference>
<evidence type="ECO:0000313" key="3">
    <source>
        <dbReference type="Proteomes" id="UP000025047"/>
    </source>
</evidence>
<reference evidence="2 3" key="1">
    <citation type="submission" date="2013-03" db="EMBL/GenBank/DDBJ databases">
        <authorList>
            <person name="Fiebig A."/>
            <person name="Goeker M."/>
            <person name="Klenk H.-P.P."/>
        </authorList>
    </citation>
    <scope>NUCLEOTIDE SEQUENCE [LARGE SCALE GENOMIC DNA]</scope>
    <source>
        <strain evidence="2 3">DSM 17492</strain>
        <plasmid evidence="2 3">pLokhon02</plasmid>
    </source>
</reference>
<gene>
    <name evidence="2" type="ORF">Lokhon_00102</name>
</gene>
<proteinExistence type="predicted"/>
<sequence>MIIAAYRAEETLGACVESVLGASPSGVEILIADDASPDGTAAVADALAQRHAQIRVLRLAENGGPGAARNAALAQARGEWVAVLDADDRFCPDRLARLTAFARGHGADIVCDGLVLADMAGRQAPAPPLCFDGAPEGRRWTLPDYLRGNQMRDGRMSLGYLKPLIRRRFLVEHGIAYDPRLRNGEDFHLVLAMLIAGADMRYLPQPGYLYTTRSGSVSHRLDPDHARQLLIADREVLREHAAVLGPRGRAEMRRRIRLNTDLAVAEEAIGLLKARRPFAAGGRIARRPRATARLLRQLSAAARKRLPGAGPPGP</sequence>
<dbReference type="HOGENOM" id="CLU_025996_0_1_5"/>
<feature type="domain" description="Glycosyltransferase 2-like" evidence="1">
    <location>
        <begin position="2"/>
        <end position="143"/>
    </location>
</feature>
<dbReference type="Pfam" id="PF00535">
    <property type="entry name" value="Glycos_transf_2"/>
    <property type="match status" value="1"/>
</dbReference>
<organism evidence="2 3">
    <name type="scientific">Limimaricola hongkongensis DSM 17492</name>
    <dbReference type="NCBI Taxonomy" id="1122180"/>
    <lineage>
        <taxon>Bacteria</taxon>
        <taxon>Pseudomonadati</taxon>
        <taxon>Pseudomonadota</taxon>
        <taxon>Alphaproteobacteria</taxon>
        <taxon>Rhodobacterales</taxon>
        <taxon>Paracoccaceae</taxon>
        <taxon>Limimaricola</taxon>
    </lineage>
</organism>
<dbReference type="InterPro" id="IPR050834">
    <property type="entry name" value="Glycosyltransf_2"/>
</dbReference>
<geneLocation type="plasmid" evidence="2 3">
    <name>pLokhon02</name>
</geneLocation>
<keyword evidence="2" id="KW-0808">Transferase</keyword>
<dbReference type="CDD" id="cd00761">
    <property type="entry name" value="Glyco_tranf_GTA_type"/>
    <property type="match status" value="1"/>
</dbReference>
<dbReference type="GO" id="GO:0016740">
    <property type="term" value="F:transferase activity"/>
    <property type="evidence" value="ECO:0007669"/>
    <property type="project" value="UniProtKB-KW"/>
</dbReference>